<dbReference type="VEuPathDB" id="MicrosporidiaDB:NBO_1025gi001"/>
<feature type="binding site" evidence="5">
    <location>
        <begin position="183"/>
        <end position="184"/>
    </location>
    <ligand>
        <name>L-histidine</name>
        <dbReference type="ChEBI" id="CHEBI:57595"/>
    </ligand>
</feature>
<dbReference type="GO" id="GO:0006427">
    <property type="term" value="P:histidyl-tRNA aminoacylation"/>
    <property type="evidence" value="ECO:0007669"/>
    <property type="project" value="TreeGrafter"/>
</dbReference>
<evidence type="ECO:0000256" key="4">
    <source>
        <dbReference type="ARBA" id="ARBA00047639"/>
    </source>
</evidence>
<name>R0MC22_NOSB1</name>
<dbReference type="Pfam" id="PF03129">
    <property type="entry name" value="HGTP_anticodon"/>
    <property type="match status" value="1"/>
</dbReference>
<dbReference type="OMA" id="RACTYSA"/>
<comment type="similarity">
    <text evidence="1">Belongs to the class-II aminoacyl-tRNA synthetase family.</text>
</comment>
<dbReference type="GO" id="GO:0000166">
    <property type="term" value="F:nucleotide binding"/>
    <property type="evidence" value="ECO:0007669"/>
    <property type="project" value="UniProtKB-KW"/>
</dbReference>
<keyword evidence="8" id="KW-0030">Aminoacyl-tRNA synthetase</keyword>
<accession>R0MC22</accession>
<proteinExistence type="inferred from homology"/>
<dbReference type="Pfam" id="PF13393">
    <property type="entry name" value="tRNA-synt_His"/>
    <property type="match status" value="1"/>
</dbReference>
<dbReference type="HOGENOM" id="CLU_880269_0_0_1"/>
<dbReference type="InterPro" id="IPR036621">
    <property type="entry name" value="Anticodon-bd_dom_sf"/>
</dbReference>
<keyword evidence="9" id="KW-1185">Reference proteome</keyword>
<evidence type="ECO:0000313" key="9">
    <source>
        <dbReference type="Proteomes" id="UP000016927"/>
    </source>
</evidence>
<dbReference type="SUPFAM" id="SSF55681">
    <property type="entry name" value="Class II aaRS and biotin synthetases"/>
    <property type="match status" value="1"/>
</dbReference>
<gene>
    <name evidence="8" type="ORF">NBO_1025gi001</name>
</gene>
<evidence type="ECO:0000256" key="2">
    <source>
        <dbReference type="ARBA" id="ARBA00012815"/>
    </source>
</evidence>
<dbReference type="Gene3D" id="3.40.50.800">
    <property type="entry name" value="Anticodon-binding domain"/>
    <property type="match status" value="1"/>
</dbReference>
<dbReference type="OrthoDB" id="1906957at2759"/>
<dbReference type="InterPro" id="IPR041715">
    <property type="entry name" value="HisRS-like_core"/>
</dbReference>
<dbReference type="SUPFAM" id="SSF52954">
    <property type="entry name" value="Class II aaRS ABD-related"/>
    <property type="match status" value="1"/>
</dbReference>
<dbReference type="GO" id="GO:0005739">
    <property type="term" value="C:mitochondrion"/>
    <property type="evidence" value="ECO:0007669"/>
    <property type="project" value="TreeGrafter"/>
</dbReference>
<comment type="catalytic activity">
    <reaction evidence="4">
        <text>tRNA(His) + L-histidine + ATP = L-histidyl-tRNA(His) + AMP + diphosphate + H(+)</text>
        <dbReference type="Rhea" id="RHEA:17313"/>
        <dbReference type="Rhea" id="RHEA-COMP:9665"/>
        <dbReference type="Rhea" id="RHEA-COMP:9689"/>
        <dbReference type="ChEBI" id="CHEBI:15378"/>
        <dbReference type="ChEBI" id="CHEBI:30616"/>
        <dbReference type="ChEBI" id="CHEBI:33019"/>
        <dbReference type="ChEBI" id="CHEBI:57595"/>
        <dbReference type="ChEBI" id="CHEBI:78442"/>
        <dbReference type="ChEBI" id="CHEBI:78527"/>
        <dbReference type="ChEBI" id="CHEBI:456215"/>
        <dbReference type="EC" id="6.1.1.21"/>
    </reaction>
</comment>
<evidence type="ECO:0000259" key="7">
    <source>
        <dbReference type="Pfam" id="PF13393"/>
    </source>
</evidence>
<evidence type="ECO:0000256" key="5">
    <source>
        <dbReference type="PIRSR" id="PIRSR001549-1"/>
    </source>
</evidence>
<dbReference type="InterPro" id="IPR004154">
    <property type="entry name" value="Anticodon-bd"/>
</dbReference>
<dbReference type="PANTHER" id="PTHR11476:SF7">
    <property type="entry name" value="HISTIDINE--TRNA LIGASE"/>
    <property type="match status" value="1"/>
</dbReference>
<evidence type="ECO:0000256" key="1">
    <source>
        <dbReference type="ARBA" id="ARBA00008226"/>
    </source>
</evidence>
<evidence type="ECO:0000313" key="8">
    <source>
        <dbReference type="EMBL" id="EOB11600.1"/>
    </source>
</evidence>
<dbReference type="InterPro" id="IPR045864">
    <property type="entry name" value="aa-tRNA-synth_II/BPL/LPL"/>
</dbReference>
<dbReference type="STRING" id="578461.R0MC22"/>
<keyword evidence="3" id="KW-0547">Nucleotide-binding</keyword>
<feature type="domain" description="Anticodon-binding" evidence="6">
    <location>
        <begin position="247"/>
        <end position="343"/>
    </location>
</feature>
<keyword evidence="8" id="KW-0436">Ligase</keyword>
<reference evidence="8 9" key="1">
    <citation type="journal article" date="2013" name="BMC Genomics">
        <title>Comparative genomics of parasitic silkworm microsporidia reveal an association between genome expansion and host adaptation.</title>
        <authorList>
            <person name="Pan G."/>
            <person name="Xu J."/>
            <person name="Li T."/>
            <person name="Xia Q."/>
            <person name="Liu S.L."/>
            <person name="Zhang G."/>
            <person name="Li S."/>
            <person name="Li C."/>
            <person name="Liu H."/>
            <person name="Yang L."/>
            <person name="Liu T."/>
            <person name="Zhang X."/>
            <person name="Wu Z."/>
            <person name="Fan W."/>
            <person name="Dang X."/>
            <person name="Xiang H."/>
            <person name="Tao M."/>
            <person name="Li Y."/>
            <person name="Hu J."/>
            <person name="Li Z."/>
            <person name="Lin L."/>
            <person name="Luo J."/>
            <person name="Geng L."/>
            <person name="Wang L."/>
            <person name="Long M."/>
            <person name="Wan Y."/>
            <person name="He N."/>
            <person name="Zhang Z."/>
            <person name="Lu C."/>
            <person name="Keeling P.J."/>
            <person name="Wang J."/>
            <person name="Xiang Z."/>
            <person name="Zhou Z."/>
        </authorList>
    </citation>
    <scope>NUCLEOTIDE SEQUENCE [LARGE SCALE GENOMIC DNA]</scope>
    <source>
        <strain evidence="9">CQ1 / CVCC 102059</strain>
    </source>
</reference>
<dbReference type="PIRSF" id="PIRSF001549">
    <property type="entry name" value="His-tRNA_synth"/>
    <property type="match status" value="1"/>
</dbReference>
<dbReference type="GO" id="GO:0003723">
    <property type="term" value="F:RNA binding"/>
    <property type="evidence" value="ECO:0007669"/>
    <property type="project" value="TreeGrafter"/>
</dbReference>
<dbReference type="GO" id="GO:0004821">
    <property type="term" value="F:histidine-tRNA ligase activity"/>
    <property type="evidence" value="ECO:0007669"/>
    <property type="project" value="UniProtKB-EC"/>
</dbReference>
<feature type="binding site" evidence="5">
    <location>
        <position position="179"/>
    </location>
    <ligand>
        <name>L-histidine</name>
        <dbReference type="ChEBI" id="CHEBI:57595"/>
    </ligand>
</feature>
<dbReference type="Gene3D" id="3.30.930.10">
    <property type="entry name" value="Bira Bifunctional Protein, Domain 2"/>
    <property type="match status" value="1"/>
</dbReference>
<dbReference type="EMBL" id="KB909932">
    <property type="protein sequence ID" value="EOB11600.1"/>
    <property type="molecule type" value="Genomic_DNA"/>
</dbReference>
<dbReference type="AlphaFoldDB" id="R0MC22"/>
<dbReference type="PANTHER" id="PTHR11476">
    <property type="entry name" value="HISTIDYL-TRNA SYNTHETASE"/>
    <property type="match status" value="1"/>
</dbReference>
<dbReference type="GO" id="GO:0032543">
    <property type="term" value="P:mitochondrial translation"/>
    <property type="evidence" value="ECO:0007669"/>
    <property type="project" value="TreeGrafter"/>
</dbReference>
<protein>
    <recommendedName>
        <fullName evidence="2">histidine--tRNA ligase</fullName>
        <ecNumber evidence="2">6.1.1.21</ecNumber>
    </recommendedName>
</protein>
<feature type="domain" description="Class II Histidinyl-tRNA synthetase (HisRS)-like catalytic core" evidence="7">
    <location>
        <begin position="142"/>
        <end position="232"/>
    </location>
</feature>
<evidence type="ECO:0000256" key="3">
    <source>
        <dbReference type="ARBA" id="ARBA00022741"/>
    </source>
</evidence>
<sequence length="366" mass="41306">MYGIGPFEINISDRRILISILKMAQVEEKDIGTISSTIDKVEKLSKEELDKEFELKGLSKGQIEIIHKYISQKGDKEVKGGDTKDLGNKVRDMGLNKGTLKEPLRDTGSLKDLTINPQDTTTPLSPLDPNISILNFLKNDPIYLLPECKEAISNLESLLRYADIYGFRKNLKINLSLARGLDYYTGLIIEASYKNSEVGSVLGGGRYDNLISGFQKGNKIPCAGFSIGISRIFSLLIPSFSKESEIQVFVSSSGGLFLEERMKILKKLRSHKIKSETFYTKRYNLNEHKENCIKKGIKYLIVVGQGEIEKGTVVIMELGKEKKLELGKEKKMEVDFDEMNKYINCRMSLHPPMSLDPPPSEREPFH</sequence>
<evidence type="ECO:0000259" key="6">
    <source>
        <dbReference type="Pfam" id="PF03129"/>
    </source>
</evidence>
<organism evidence="8 9">
    <name type="scientific">Nosema bombycis (strain CQ1 / CVCC 102059)</name>
    <name type="common">Microsporidian parasite</name>
    <name type="synonym">Pebrine of silkworm</name>
    <dbReference type="NCBI Taxonomy" id="578461"/>
    <lineage>
        <taxon>Eukaryota</taxon>
        <taxon>Fungi</taxon>
        <taxon>Fungi incertae sedis</taxon>
        <taxon>Microsporidia</taxon>
        <taxon>Nosematidae</taxon>
        <taxon>Nosema</taxon>
    </lineage>
</organism>
<dbReference type="EC" id="6.1.1.21" evidence="2"/>
<dbReference type="Proteomes" id="UP000016927">
    <property type="component" value="Unassembled WGS sequence"/>
</dbReference>
<dbReference type="GO" id="GO:0005829">
    <property type="term" value="C:cytosol"/>
    <property type="evidence" value="ECO:0007669"/>
    <property type="project" value="TreeGrafter"/>
</dbReference>
<dbReference type="InterPro" id="IPR004516">
    <property type="entry name" value="HisRS/HisZ"/>
</dbReference>